<evidence type="ECO:0000256" key="16">
    <source>
        <dbReference type="ARBA" id="ARBA00049551"/>
    </source>
</evidence>
<sequence length="127" mass="15414">MMKENFFSEVLKDKFLYLIYKTNIFIKLLKLIMFMFNMLFFIIMFFIGLIVFSSKRKHLLLMLLSMEFIILSLYILLFLFLLNFDYEYYFSMMFLVFCVCESVLGLSILVSLIRTHGNDYFFSMNMC</sequence>
<gene>
    <name evidence="18" type="primary">nad4l</name>
</gene>
<dbReference type="GO" id="GO:0030964">
    <property type="term" value="C:NADH dehydrogenase complex"/>
    <property type="evidence" value="ECO:0007669"/>
    <property type="project" value="TreeGrafter"/>
</dbReference>
<evidence type="ECO:0000256" key="12">
    <source>
        <dbReference type="ARBA" id="ARBA00023027"/>
    </source>
</evidence>
<dbReference type="GO" id="GO:0016651">
    <property type="term" value="F:oxidoreductase activity, acting on NAD(P)H"/>
    <property type="evidence" value="ECO:0007669"/>
    <property type="project" value="InterPro"/>
</dbReference>
<feature type="transmembrane region" description="Helical" evidence="17">
    <location>
        <begin position="59"/>
        <end position="82"/>
    </location>
</feature>
<evidence type="ECO:0000256" key="10">
    <source>
        <dbReference type="ARBA" id="ARBA00022982"/>
    </source>
</evidence>
<feature type="transmembrane region" description="Helical" evidence="17">
    <location>
        <begin position="88"/>
        <end position="113"/>
    </location>
</feature>
<keyword evidence="9 17" id="KW-1278">Translocase</keyword>
<protein>
    <recommendedName>
        <fullName evidence="5 17">NADH-ubiquinone oxidoreductase chain 4L</fullName>
        <ecNumber evidence="4 17">7.1.1.2</ecNumber>
    </recommendedName>
</protein>
<keyword evidence="10 17" id="KW-0249">Electron transport</keyword>
<dbReference type="PANTHER" id="PTHR11434:SF0">
    <property type="entry name" value="NADH-UBIQUINONE OXIDOREDUCTASE CHAIN 4L"/>
    <property type="match status" value="1"/>
</dbReference>
<keyword evidence="17" id="KW-0999">Mitochondrion inner membrane</keyword>
<evidence type="ECO:0000256" key="1">
    <source>
        <dbReference type="ARBA" id="ARBA00003257"/>
    </source>
</evidence>
<evidence type="ECO:0000256" key="4">
    <source>
        <dbReference type="ARBA" id="ARBA00012944"/>
    </source>
</evidence>
<keyword evidence="7 17" id="KW-0679">Respiratory chain</keyword>
<evidence type="ECO:0000256" key="14">
    <source>
        <dbReference type="ARBA" id="ARBA00023128"/>
    </source>
</evidence>
<comment type="subcellular location">
    <subcellularLocation>
        <location evidence="17">Mitochondrion inner membrane</location>
        <topology evidence="17">Multi-pass membrane protein</topology>
    </subcellularLocation>
    <subcellularLocation>
        <location evidence="2">Mitochondrion membrane</location>
        <topology evidence="2">Multi-pass membrane protein</topology>
    </subcellularLocation>
</comment>
<dbReference type="GO" id="GO:0042773">
    <property type="term" value="P:ATP synthesis coupled electron transport"/>
    <property type="evidence" value="ECO:0007669"/>
    <property type="project" value="UniProtKB-UniRule"/>
</dbReference>
<keyword evidence="13 17" id="KW-0830">Ubiquinone</keyword>
<dbReference type="InterPro" id="IPR001133">
    <property type="entry name" value="NADH_UbQ_OxRdtase_chain4L/K"/>
</dbReference>
<evidence type="ECO:0000256" key="9">
    <source>
        <dbReference type="ARBA" id="ARBA00022967"/>
    </source>
</evidence>
<dbReference type="AlphaFoldDB" id="A0A191ZRG8"/>
<dbReference type="Gene3D" id="1.10.287.3510">
    <property type="match status" value="1"/>
</dbReference>
<keyword evidence="14 17" id="KW-0496">Mitochondrion</keyword>
<keyword evidence="8 17" id="KW-0812">Transmembrane</keyword>
<keyword evidence="6 17" id="KW-0813">Transport</keyword>
<dbReference type="InterPro" id="IPR039428">
    <property type="entry name" value="NUOK/Mnh_C1-like"/>
</dbReference>
<evidence type="ECO:0000256" key="2">
    <source>
        <dbReference type="ARBA" id="ARBA00004225"/>
    </source>
</evidence>
<evidence type="ECO:0000256" key="11">
    <source>
        <dbReference type="ARBA" id="ARBA00022989"/>
    </source>
</evidence>
<accession>A0A191ZRG8</accession>
<keyword evidence="11 17" id="KW-1133">Transmembrane helix</keyword>
<keyword evidence="12 17" id="KW-0520">NAD</keyword>
<dbReference type="PANTHER" id="PTHR11434">
    <property type="entry name" value="NADH-UBIQUINONE OXIDOREDUCTASE SUBUNIT ND4L"/>
    <property type="match status" value="1"/>
</dbReference>
<evidence type="ECO:0000256" key="6">
    <source>
        <dbReference type="ARBA" id="ARBA00022448"/>
    </source>
</evidence>
<comment type="catalytic activity">
    <reaction evidence="16 17">
        <text>a ubiquinone + NADH + 5 H(+)(in) = a ubiquinol + NAD(+) + 4 H(+)(out)</text>
        <dbReference type="Rhea" id="RHEA:29091"/>
        <dbReference type="Rhea" id="RHEA-COMP:9565"/>
        <dbReference type="Rhea" id="RHEA-COMP:9566"/>
        <dbReference type="ChEBI" id="CHEBI:15378"/>
        <dbReference type="ChEBI" id="CHEBI:16389"/>
        <dbReference type="ChEBI" id="CHEBI:17976"/>
        <dbReference type="ChEBI" id="CHEBI:57540"/>
        <dbReference type="ChEBI" id="CHEBI:57945"/>
        <dbReference type="EC" id="7.1.1.2"/>
    </reaction>
</comment>
<dbReference type="EMBL" id="KT876896">
    <property type="protein sequence ID" value="ANJ70465.1"/>
    <property type="molecule type" value="Genomic_DNA"/>
</dbReference>
<comment type="function">
    <text evidence="17">Core subunit of the mitochondrial membrane respiratory chain NADH dehydrogenase (Complex I) which catalyzes electron transfer from NADH through the respiratory chain, using ubiquinone as an electron acceptor.</text>
</comment>
<evidence type="ECO:0000256" key="3">
    <source>
        <dbReference type="ARBA" id="ARBA00010519"/>
    </source>
</evidence>
<proteinExistence type="inferred from homology"/>
<geneLocation type="mitochondrion" evidence="18"/>
<evidence type="ECO:0000256" key="7">
    <source>
        <dbReference type="ARBA" id="ARBA00022660"/>
    </source>
</evidence>
<evidence type="ECO:0000256" key="5">
    <source>
        <dbReference type="ARBA" id="ARBA00016612"/>
    </source>
</evidence>
<dbReference type="Pfam" id="PF00420">
    <property type="entry name" value="Oxidored_q2"/>
    <property type="match status" value="1"/>
</dbReference>
<comment type="similarity">
    <text evidence="3 17">Belongs to the complex I subunit 4L family.</text>
</comment>
<dbReference type="EC" id="7.1.1.2" evidence="4 17"/>
<evidence type="ECO:0000256" key="8">
    <source>
        <dbReference type="ARBA" id="ARBA00022692"/>
    </source>
</evidence>
<evidence type="ECO:0000256" key="17">
    <source>
        <dbReference type="RuleBase" id="RU004419"/>
    </source>
</evidence>
<evidence type="ECO:0000256" key="13">
    <source>
        <dbReference type="ARBA" id="ARBA00023075"/>
    </source>
</evidence>
<evidence type="ECO:0000313" key="18">
    <source>
        <dbReference type="EMBL" id="ANJ70465.1"/>
    </source>
</evidence>
<name>A0A191ZRG8_9DYTI</name>
<dbReference type="GO" id="GO:0008137">
    <property type="term" value="F:NADH dehydrogenase (ubiquinone) activity"/>
    <property type="evidence" value="ECO:0007669"/>
    <property type="project" value="UniProtKB-EC"/>
</dbReference>
<comment type="function">
    <text evidence="1">Core subunit of the mitochondrial membrane respiratory chain NADH dehydrogenase (Complex I) that is believed to belong to the minimal assembly required for catalysis. Complex I functions in the transfer of electrons from NADH to the respiratory chain. The immediate electron acceptor for the enzyme is believed to be ubiquinone.</text>
</comment>
<organism evidence="18">
    <name type="scientific">Hydroporus obscurus</name>
    <dbReference type="NCBI Taxonomy" id="210121"/>
    <lineage>
        <taxon>Eukaryota</taxon>
        <taxon>Metazoa</taxon>
        <taxon>Ecdysozoa</taxon>
        <taxon>Arthropoda</taxon>
        <taxon>Hexapoda</taxon>
        <taxon>Insecta</taxon>
        <taxon>Pterygota</taxon>
        <taxon>Neoptera</taxon>
        <taxon>Endopterygota</taxon>
        <taxon>Coleoptera</taxon>
        <taxon>Adephaga</taxon>
        <taxon>Dytiscoidea</taxon>
        <taxon>Dytiscidae</taxon>
        <taxon>Hydroporinae</taxon>
        <taxon>Hydroporini</taxon>
        <taxon>Hydroporus</taxon>
    </lineage>
</organism>
<feature type="transmembrane region" description="Helical" evidence="17">
    <location>
        <begin position="31"/>
        <end position="52"/>
    </location>
</feature>
<keyword evidence="15 17" id="KW-0472">Membrane</keyword>
<evidence type="ECO:0000256" key="15">
    <source>
        <dbReference type="ARBA" id="ARBA00023136"/>
    </source>
</evidence>
<dbReference type="GO" id="GO:0005743">
    <property type="term" value="C:mitochondrial inner membrane"/>
    <property type="evidence" value="ECO:0007669"/>
    <property type="project" value="UniProtKB-SubCell"/>
</dbReference>
<reference evidence="18" key="1">
    <citation type="journal article" date="2016" name="Mol. Ecol. Resour.">
        <title>Lessons from genome skimming of arthropod-preserving ethanol.</title>
        <authorList>
            <person name="Linard B."/>
            <person name="Arribas P."/>
            <person name="Andujar C."/>
            <person name="Crampton-Platt A."/>
            <person name="Vogler A.P."/>
        </authorList>
    </citation>
    <scope>NUCLEOTIDE SEQUENCE</scope>
</reference>